<dbReference type="SMART" id="SM00703">
    <property type="entry name" value="NRF"/>
    <property type="match status" value="1"/>
</dbReference>
<feature type="transmembrane region" description="Helical" evidence="1">
    <location>
        <begin position="369"/>
        <end position="392"/>
    </location>
</feature>
<dbReference type="GeneID" id="100575381"/>
<evidence type="ECO:0000313" key="4">
    <source>
        <dbReference type="EnsemblMetazoa" id="XP_016662452.1"/>
    </source>
</evidence>
<feature type="signal peptide" evidence="2">
    <location>
        <begin position="1"/>
        <end position="34"/>
    </location>
</feature>
<dbReference type="InterPro" id="IPR052728">
    <property type="entry name" value="O2_lipid_transport_reg"/>
</dbReference>
<feature type="transmembrane region" description="Helical" evidence="1">
    <location>
        <begin position="266"/>
        <end position="284"/>
    </location>
</feature>
<dbReference type="InterPro" id="IPR002656">
    <property type="entry name" value="Acyl_transf_3_dom"/>
</dbReference>
<sequence length="732" mass="83330">MWRRNKLYTKGIKMSAVVVVGLLALLLATQSSNCQVHQFPEATECQVDQMPAVMNMDDKIDRIPEVAIANGLPGPWISELFHRALSNFTIRHVGSAACRTQSDMYDRNLRNHTSWAVKMAESWNRYPTGILAGNQYHLGIYDECVDVRYPVMGQYCLSEINLSSSMGRVYSFNRTDNLDDFGNNNAWKTILGWGDYPDKVKRNKLNLGICIPDSCSALDLQTSLQNELDKVFTPEEIEAVVKVDPIMCTVKGDMYPYNTSYYVTRMFFLMLVLICCGTTLYHYTRISYDKNKKKTISEGFGSFCDTFSFIDSSKTLLKFDKDSDLNALYGFKVLMMMAIIMGHRLFCILGNPMSNPKRLESVYLNGPDLLLTASNIIDPFFFISGFLMYLNISRSSIKAEAELKKITSPIIHRVFRMLPAYCAMMAITAHIIPHHGDGPLWSKIMWGESEICKNYWWTNLLFITNFLDSKYGCLVINYYVSCDVQFFVVGVIIVYAYMKNAKFGIGLIATVLVLSVSVPFLVTFMTKRSGIYLMYIEYLESLKFYISVNESYRLSYMRATPFFAGLATSFIVEKLKENKVTFSYITVFGGTFVVSAVCLCAQLYGVKLSPQHTPYYPLEHALFSVVKHCTWSVWGMWCCICLFTTGYGPFTYAINNRLVVVLGRLSYSVFLVNITVILMSVGTIRSPIYFSVSYLMDTWIFDVFKSYVIALALYLVVEAPSNKIIKRWIGQG</sequence>
<feature type="chain" id="PRO_5035831676" description="Nose resistant-to-fluoxetine protein N-terminal domain-containing protein" evidence="2">
    <location>
        <begin position="35"/>
        <end position="732"/>
    </location>
</feature>
<proteinExistence type="predicted"/>
<evidence type="ECO:0000259" key="3">
    <source>
        <dbReference type="SMART" id="SM00703"/>
    </source>
</evidence>
<dbReference type="EnsemblMetazoa" id="XM_016806963.2">
    <property type="protein sequence ID" value="XP_016662452.1"/>
    <property type="gene ID" value="LOC100575381"/>
</dbReference>
<keyword evidence="1" id="KW-0812">Transmembrane</keyword>
<feature type="transmembrane region" description="Helical" evidence="1">
    <location>
        <begin position="476"/>
        <end position="498"/>
    </location>
</feature>
<keyword evidence="1" id="KW-1133">Transmembrane helix</keyword>
<dbReference type="Pfam" id="PF20146">
    <property type="entry name" value="NRF"/>
    <property type="match status" value="1"/>
</dbReference>
<keyword evidence="2" id="KW-0732">Signal</keyword>
<feature type="transmembrane region" description="Helical" evidence="1">
    <location>
        <begin position="554"/>
        <end position="572"/>
    </location>
</feature>
<reference evidence="5" key="1">
    <citation type="submission" date="2010-06" db="EMBL/GenBank/DDBJ databases">
        <authorList>
            <person name="Jiang H."/>
            <person name="Abraham K."/>
            <person name="Ali S."/>
            <person name="Alsbrooks S.L."/>
            <person name="Anim B.N."/>
            <person name="Anosike U.S."/>
            <person name="Attaway T."/>
            <person name="Bandaranaike D.P."/>
            <person name="Battles P.K."/>
            <person name="Bell S.N."/>
            <person name="Bell A.V."/>
            <person name="Beltran B."/>
            <person name="Bickham C."/>
            <person name="Bustamante Y."/>
            <person name="Caleb T."/>
            <person name="Canada A."/>
            <person name="Cardenas V."/>
            <person name="Carter K."/>
            <person name="Chacko J."/>
            <person name="Chandrabose M.N."/>
            <person name="Chavez D."/>
            <person name="Chavez A."/>
            <person name="Chen L."/>
            <person name="Chu H.-S."/>
            <person name="Claassen K.J."/>
            <person name="Cockrell R."/>
            <person name="Collins M."/>
            <person name="Cooper J.A."/>
            <person name="Cree A."/>
            <person name="Curry S.M."/>
            <person name="Da Y."/>
            <person name="Dao M.D."/>
            <person name="Das B."/>
            <person name="Davila M.-L."/>
            <person name="Davy-Carroll L."/>
            <person name="Denson S."/>
            <person name="Dinh H."/>
            <person name="Ebong V.E."/>
            <person name="Edwards J.R."/>
            <person name="Egan A."/>
            <person name="El-Daye J."/>
            <person name="Escobedo L."/>
            <person name="Fernandez S."/>
            <person name="Fernando P.R."/>
            <person name="Flagg N."/>
            <person name="Forbes L.D."/>
            <person name="Fowler R.G."/>
            <person name="Fu Q."/>
            <person name="Gabisi R.A."/>
            <person name="Ganer J."/>
            <person name="Garbino Pronczuk A."/>
            <person name="Garcia R.M."/>
            <person name="Garner T."/>
            <person name="Garrett T.E."/>
            <person name="Gonzalez D.A."/>
            <person name="Hamid H."/>
            <person name="Hawkins E.S."/>
            <person name="Hirani K."/>
            <person name="Hogues M.E."/>
            <person name="Hollins B."/>
            <person name="Hsiao C.-H."/>
            <person name="Jabil R."/>
            <person name="James M.L."/>
            <person name="Jhangiani S.N."/>
            <person name="Johnson B."/>
            <person name="Johnson Q."/>
            <person name="Joshi V."/>
            <person name="Kalu J.B."/>
            <person name="Kam C."/>
            <person name="Kashfia A."/>
            <person name="Keebler J."/>
            <person name="Kisamo H."/>
            <person name="Kovar C.L."/>
            <person name="Lago L.A."/>
            <person name="Lai C.-Y."/>
            <person name="Laidlaw J."/>
            <person name="Lara F."/>
            <person name="Le T.-K."/>
            <person name="Lee S.L."/>
            <person name="Legall F.H."/>
            <person name="Lemon S.J."/>
            <person name="Lewis L.R."/>
            <person name="Li B."/>
            <person name="Liu Y."/>
            <person name="Liu Y.-S."/>
            <person name="Lopez J."/>
            <person name="Lozado R.J."/>
            <person name="Lu J."/>
            <person name="Madu R.C."/>
            <person name="Maheshwari M."/>
            <person name="Maheshwari R."/>
            <person name="Malloy K."/>
            <person name="Martinez E."/>
            <person name="Mathew T."/>
            <person name="Mercado I.C."/>
            <person name="Mercado C."/>
            <person name="Meyer B."/>
            <person name="Montgomery K."/>
            <person name="Morgan M.B."/>
            <person name="Munidasa M."/>
            <person name="Nazareth L.V."/>
            <person name="Nelson J."/>
            <person name="Ng B.M."/>
            <person name="Nguyen N.B."/>
            <person name="Nguyen P.Q."/>
            <person name="Nguyen T."/>
            <person name="Obregon M."/>
            <person name="Okwuonu G.O."/>
            <person name="Onwere C.G."/>
            <person name="Orozco G."/>
            <person name="Parra A."/>
            <person name="Patel S."/>
            <person name="Patil S."/>
            <person name="Perez A."/>
            <person name="Perez Y."/>
            <person name="Pham C."/>
            <person name="Primus E.L."/>
            <person name="Pu L.-L."/>
            <person name="Puazo M."/>
            <person name="Qin X."/>
            <person name="Quiroz J.B."/>
            <person name="Reese J."/>
            <person name="Richards S."/>
            <person name="Rives C.M."/>
            <person name="Robberts R."/>
            <person name="Ruiz S.J."/>
            <person name="Ruiz M.J."/>
            <person name="Santibanez J."/>
            <person name="Schneider B.W."/>
            <person name="Sisson I."/>
            <person name="Smith M."/>
            <person name="Sodergren E."/>
            <person name="Song X.-Z."/>
            <person name="Song B.B."/>
            <person name="Summersgill H."/>
            <person name="Thelus R."/>
            <person name="Thornton R.D."/>
            <person name="Trejos Z.Y."/>
            <person name="Usmani K."/>
            <person name="Vattathil S."/>
            <person name="Villasana D."/>
            <person name="Walker D.L."/>
            <person name="Wang S."/>
            <person name="Wang K."/>
            <person name="White C.S."/>
            <person name="Williams A.C."/>
            <person name="Williamson J."/>
            <person name="Wilson K."/>
            <person name="Woghiren I.O."/>
            <person name="Woodworth J.R."/>
            <person name="Worley K.C."/>
            <person name="Wright R.A."/>
            <person name="Wu W."/>
            <person name="Young L."/>
            <person name="Zhang L."/>
            <person name="Zhang J."/>
            <person name="Zhu Y."/>
            <person name="Muzny D.M."/>
            <person name="Weinstock G."/>
            <person name="Gibbs R.A."/>
        </authorList>
    </citation>
    <scope>NUCLEOTIDE SEQUENCE [LARGE SCALE GENOMIC DNA]</scope>
    <source>
        <strain evidence="5">LSR1</strain>
    </source>
</reference>
<evidence type="ECO:0000313" key="5">
    <source>
        <dbReference type="Proteomes" id="UP000007819"/>
    </source>
</evidence>
<dbReference type="RefSeq" id="XP_016662452.1">
    <property type="nucleotide sequence ID" value="XM_016806963.1"/>
</dbReference>
<feature type="transmembrane region" description="Helical" evidence="1">
    <location>
        <begin position="327"/>
        <end position="349"/>
    </location>
</feature>
<dbReference type="Pfam" id="PF01757">
    <property type="entry name" value="Acyl_transf_3"/>
    <property type="match status" value="1"/>
</dbReference>
<dbReference type="KEGG" id="api:100575381"/>
<feature type="transmembrane region" description="Helical" evidence="1">
    <location>
        <begin position="413"/>
        <end position="432"/>
    </location>
</feature>
<feature type="transmembrane region" description="Helical" evidence="1">
    <location>
        <begin position="658"/>
        <end position="679"/>
    </location>
</feature>
<dbReference type="OrthoDB" id="6607496at2759"/>
<dbReference type="AlphaFoldDB" id="A0A8R2D6I4"/>
<dbReference type="PANTHER" id="PTHR11161:SF71">
    <property type="entry name" value="NOSE RESISTANT-TO-FLUOXETINE PROTEIN N-TERMINAL DOMAIN-CONTAINING PROTEIN"/>
    <property type="match status" value="1"/>
</dbReference>
<protein>
    <recommendedName>
        <fullName evidence="3">Nose resistant-to-fluoxetine protein N-terminal domain-containing protein</fullName>
    </recommendedName>
</protein>
<organism evidence="4 5">
    <name type="scientific">Acyrthosiphon pisum</name>
    <name type="common">Pea aphid</name>
    <dbReference type="NCBI Taxonomy" id="7029"/>
    <lineage>
        <taxon>Eukaryota</taxon>
        <taxon>Metazoa</taxon>
        <taxon>Ecdysozoa</taxon>
        <taxon>Arthropoda</taxon>
        <taxon>Hexapoda</taxon>
        <taxon>Insecta</taxon>
        <taxon>Pterygota</taxon>
        <taxon>Neoptera</taxon>
        <taxon>Paraneoptera</taxon>
        <taxon>Hemiptera</taxon>
        <taxon>Sternorrhyncha</taxon>
        <taxon>Aphidomorpha</taxon>
        <taxon>Aphidoidea</taxon>
        <taxon>Aphididae</taxon>
        <taxon>Macrosiphini</taxon>
        <taxon>Acyrthosiphon</taxon>
    </lineage>
</organism>
<dbReference type="InterPro" id="IPR006621">
    <property type="entry name" value="Nose-resist-to-fluoxetine_N"/>
</dbReference>
<evidence type="ECO:0000256" key="2">
    <source>
        <dbReference type="SAM" id="SignalP"/>
    </source>
</evidence>
<feature type="transmembrane region" description="Helical" evidence="1">
    <location>
        <begin position="699"/>
        <end position="717"/>
    </location>
</feature>
<name>A0A8R2D6I4_ACYPI</name>
<accession>A0A8R2D6I4</accession>
<feature type="transmembrane region" description="Helical" evidence="1">
    <location>
        <begin position="584"/>
        <end position="605"/>
    </location>
</feature>
<feature type="transmembrane region" description="Helical" evidence="1">
    <location>
        <begin position="625"/>
        <end position="646"/>
    </location>
</feature>
<feature type="domain" description="Nose resistant-to-fluoxetine protein N-terminal" evidence="3">
    <location>
        <begin position="95"/>
        <end position="243"/>
    </location>
</feature>
<keyword evidence="1" id="KW-0472">Membrane</keyword>
<keyword evidence="5" id="KW-1185">Reference proteome</keyword>
<evidence type="ECO:0000256" key="1">
    <source>
        <dbReference type="SAM" id="Phobius"/>
    </source>
</evidence>
<dbReference type="GO" id="GO:0016747">
    <property type="term" value="F:acyltransferase activity, transferring groups other than amino-acyl groups"/>
    <property type="evidence" value="ECO:0007669"/>
    <property type="project" value="InterPro"/>
</dbReference>
<reference evidence="4" key="2">
    <citation type="submission" date="2022-06" db="UniProtKB">
        <authorList>
            <consortium name="EnsemblMetazoa"/>
        </authorList>
    </citation>
    <scope>IDENTIFICATION</scope>
</reference>
<feature type="transmembrane region" description="Helical" evidence="1">
    <location>
        <begin position="505"/>
        <end position="525"/>
    </location>
</feature>
<dbReference type="Proteomes" id="UP000007819">
    <property type="component" value="Chromosome A3"/>
</dbReference>
<dbReference type="PANTHER" id="PTHR11161">
    <property type="entry name" value="O-ACYLTRANSFERASE"/>
    <property type="match status" value="1"/>
</dbReference>